<dbReference type="GO" id="GO:0005737">
    <property type="term" value="C:cytoplasm"/>
    <property type="evidence" value="ECO:0007669"/>
    <property type="project" value="UniProtKB-SubCell"/>
</dbReference>
<dbReference type="NCBIfam" id="NF002554">
    <property type="entry name" value="PRK02114.1"/>
    <property type="match status" value="1"/>
</dbReference>
<evidence type="ECO:0000313" key="5">
    <source>
        <dbReference type="Proteomes" id="UP000069850"/>
    </source>
</evidence>
<keyword evidence="2 3" id="KW-0808">Transferase</keyword>
<sequence length="302" mass="31918">MELNGVTIDDTYAEAFPTWVARPIITAVTEEWAYKAAVEAVGFATSTIGCPAEAGIDCFVSPDETPDGRPGYAIMICASKKKLKTQVIERLSECVLTAPTTAVFDGLADVVAEVQEKLPVKLHFFGDGYEEKREVGGRTVWAIPIMEGEYIGEEEFGAVKGVAGGNFFIMGENQMAALMAAQAAVDAISGVPGVITPFPGGIVASGSKVGSKKYKFMGASTNEAYCPTLKDKVEDSKVPEGVKAIYEIVIDGVDEDAIRTAMAEGIRAATKVPGVKFISAGNFGGSLGPFKFELADVLADYL</sequence>
<gene>
    <name evidence="3 4" type="primary">ftr</name>
    <name evidence="4" type="ORF">MMAB1_2217</name>
</gene>
<dbReference type="OrthoDB" id="81373at2157"/>
<dbReference type="AlphaFoldDB" id="A0A0X3BNN9"/>
<dbReference type="EC" id="2.3.1.101" evidence="3"/>
<dbReference type="InterPro" id="IPR023447">
    <property type="entry name" value="ForMFR_H4MPT_ForTrfase_fd-like"/>
</dbReference>
<comment type="pathway">
    <text evidence="3">One-carbon metabolism; methanogenesis from CO(2); 5,10-methenyl-5,6,7,8-tetrahydromethanopterin from CO(2): step 2/3.</text>
</comment>
<dbReference type="NCBIfam" id="TIGR03119">
    <property type="entry name" value="one_C_fhcD"/>
    <property type="match status" value="1"/>
</dbReference>
<dbReference type="UniPathway" id="UPA00640">
    <property type="reaction ID" value="UER00693"/>
</dbReference>
<evidence type="ECO:0000256" key="3">
    <source>
        <dbReference type="HAMAP-Rule" id="MF_00579"/>
    </source>
</evidence>
<dbReference type="GO" id="GO:0019386">
    <property type="term" value="P:methanogenesis, from carbon dioxide"/>
    <property type="evidence" value="ECO:0007669"/>
    <property type="project" value="UniProtKB-UniRule"/>
</dbReference>
<dbReference type="InterPro" id="IPR002770">
    <property type="entry name" value="ForMFR_H4MPT_ForTrfase_C"/>
</dbReference>
<evidence type="ECO:0000313" key="4">
    <source>
        <dbReference type="EMBL" id="CVK33430.1"/>
    </source>
</evidence>
<dbReference type="GO" id="GO:0030270">
    <property type="term" value="F:formylmethanofuran-tetrahydromethanopterin N-formyltransferase activity"/>
    <property type="evidence" value="ECO:0007669"/>
    <property type="project" value="UniProtKB-UniRule"/>
</dbReference>
<name>A0A0X3BNN9_9EURY</name>
<accession>A0A0X3BNN9</accession>
<protein>
    <recommendedName>
        <fullName evidence="3">Formylmethanofuran--tetrahydromethanopterin formyltransferase</fullName>
        <shortName evidence="3">Ftr</shortName>
        <ecNumber evidence="3">2.3.1.101</ecNumber>
    </recommendedName>
    <alternativeName>
        <fullName evidence="3">H4MPT formyltransferase</fullName>
    </alternativeName>
</protein>
<comment type="subunit">
    <text evidence="3">Homotetramer.</text>
</comment>
<keyword evidence="3" id="KW-0963">Cytoplasm</keyword>
<reference evidence="4 5" key="1">
    <citation type="submission" date="2016-01" db="EMBL/GenBank/DDBJ databases">
        <authorList>
            <person name="Manzoor S."/>
        </authorList>
    </citation>
    <scope>NUCLEOTIDE SEQUENCE [LARGE SCALE GENOMIC DNA]</scope>
    <source>
        <strain evidence="4">Methanoculleus sp MAB1</strain>
    </source>
</reference>
<comment type="function">
    <text evidence="3">Catalyzes the reversible transfer of a formyl group from formylmethanofuran (formyl-MFR) to tetrahydromethanopterin (H(4)MPT) to produce 5-formyl tetrahydromethanopterin (5-formyl-H(4)MPT) and methanofuran (MFR).</text>
</comment>
<keyword evidence="3" id="KW-0554">One-carbon metabolism</keyword>
<dbReference type="SUPFAM" id="SSF55112">
    <property type="entry name" value="Formylmethanofuran:tetrahydromethanopterin formyltransferase"/>
    <property type="match status" value="2"/>
</dbReference>
<dbReference type="PIRSF" id="PIRSF006414">
    <property type="entry name" value="Ftr_formyl_trnsf"/>
    <property type="match status" value="1"/>
</dbReference>
<dbReference type="GeneID" id="27137915"/>
<dbReference type="EMBL" id="LT158599">
    <property type="protein sequence ID" value="CVK33430.1"/>
    <property type="molecule type" value="Genomic_DNA"/>
</dbReference>
<dbReference type="InterPro" id="IPR014053">
    <property type="entry name" value="ForMFR_H4MPT_ForTrfase"/>
</dbReference>
<keyword evidence="3" id="KW-0484">Methanogenesis</keyword>
<dbReference type="GO" id="GO:0006730">
    <property type="term" value="P:one-carbon metabolic process"/>
    <property type="evidence" value="ECO:0007669"/>
    <property type="project" value="UniProtKB-UniRule"/>
</dbReference>
<dbReference type="HAMAP" id="MF_00579">
    <property type="entry name" value="FTR"/>
    <property type="match status" value="1"/>
</dbReference>
<dbReference type="KEGG" id="mema:MMAB1_2217"/>
<proteinExistence type="inferred from homology"/>
<evidence type="ECO:0000256" key="1">
    <source>
        <dbReference type="ARBA" id="ARBA00006770"/>
    </source>
</evidence>
<dbReference type="RefSeq" id="WP_062264423.1">
    <property type="nucleotide sequence ID" value="NZ_BSDU01000001.1"/>
</dbReference>
<keyword evidence="3 4" id="KW-0012">Acyltransferase</keyword>
<dbReference type="Pfam" id="PF02741">
    <property type="entry name" value="FTR_C"/>
    <property type="match status" value="1"/>
</dbReference>
<comment type="catalytic activity">
    <reaction evidence="3">
        <text>N-formylmethanofuran + 5,6,7,8-tetrahydromethanopterin + H(+) = N(5)-formyl-5,6,7,8-tetrahydromethanopterin + methanofuran</text>
        <dbReference type="Rhea" id="RHEA:18061"/>
        <dbReference type="ChEBI" id="CHEBI:15378"/>
        <dbReference type="ChEBI" id="CHEBI:57727"/>
        <dbReference type="ChEBI" id="CHEBI:58018"/>
        <dbReference type="ChEBI" id="CHEBI:58103"/>
        <dbReference type="ChEBI" id="CHEBI:58151"/>
        <dbReference type="EC" id="2.3.1.101"/>
    </reaction>
</comment>
<comment type="similarity">
    <text evidence="1 3">Belongs to the FTR family.</text>
</comment>
<dbReference type="Pfam" id="PF01913">
    <property type="entry name" value="FTR"/>
    <property type="match status" value="1"/>
</dbReference>
<organism evidence="4 5">
    <name type="scientific">Methanoculleus bourgensis</name>
    <dbReference type="NCBI Taxonomy" id="83986"/>
    <lineage>
        <taxon>Archaea</taxon>
        <taxon>Methanobacteriati</taxon>
        <taxon>Methanobacteriota</taxon>
        <taxon>Stenosarchaea group</taxon>
        <taxon>Methanomicrobia</taxon>
        <taxon>Methanomicrobiales</taxon>
        <taxon>Methanomicrobiaceae</taxon>
        <taxon>Methanoculleus</taxon>
    </lineage>
</organism>
<comment type="subcellular location">
    <subcellularLocation>
        <location evidence="3">Cytoplasm</location>
    </subcellularLocation>
</comment>
<dbReference type="Gene3D" id="3.30.70.520">
    <property type="match status" value="2"/>
</dbReference>
<dbReference type="Proteomes" id="UP000069850">
    <property type="component" value="Chromosome 1"/>
</dbReference>
<dbReference type="InterPro" id="IPR022667">
    <property type="entry name" value="ForMFR_H4MPT_ForTrfase_N"/>
</dbReference>
<evidence type="ECO:0000256" key="2">
    <source>
        <dbReference type="ARBA" id="ARBA00022679"/>
    </source>
</evidence>